<sequence length="1435" mass="160584">MEDDDEFGELYTDVLYPVAVAAPLPPSQPQPQSSSSASSLRGRPDPLRFAEEDDSEGGVKDGDKDGLLFDASRADPAVEPPSTAHQALSSGAAAAAAAEDDGEDDWMLGRAPPAVDPPDNWDDEDDAVSSRPAVGGDGEPRVLEDAEKEARVSGIPDRDGEIGESERSAAPEEPEEDGDRLFVGGVGENLGDLDQVPLIPGLSAGPAPSGPLVGMNSEMGKLSQSEDYDSDSEDDLQIVLNDSNHGPPGAERSNIVEFDEEDDEDGEEDLVIVTDEDQHHHLPAMEVQDWGEETLQPTGEGERKEMVDAAKGIGATGTAPGARIGYNNHGIHTQHHSMYKYIRPGAAPLPGDPAAGALGPPGAARPSLVSGPTAGHGRGDWRPASGRGIPSAPKSYHTNFGFPGWANGSARASGGGLDFTLPSHKTIFDVDIESFEEKPWKHPGVDISDFFNFGLDEDKWKDYCKRLASENLDQLRLESTMQSKIRVYESGRSEQEYDPDLPPELAAAAGHDISANCGHVKADDEEIKFTGQGRGPAVMRAPLPTGRAIQVEGGYGERLPSIDTRPPRIRDSDAVIEIVLQDSFDDPKMYSCTPEQLERDVEGDCGRSFHKDEKDDRNTVSGYMNRIPHTSSTRDKEMIKRVPFAKEKDELLPLPSDSSAEYRRDSRTRSPVSAVDGASGIHQGGRLLKGSSSRKRSRAREQSADSIPSRSAHSSRNGDQQKETLLDSTEVNQNSQTLPAVADDTTRELGVEEQYHDQDEKLALVDSVEIEGDDVTSDFHISSETGGDDNLIHPGKKQKICSRVEQPAVQDRGYEDELQPPTSDNSREKSGSSKDCIRQAENGEVIQEGHSSQTGDLKKSQKEDEHNLHAKDEDGLDARQQREKNQIVSKGREDASISSQNLLRGRSYDRRKESESSTSSWQRRESNMHGRRSKDEDIRWENNEEMSRHQSKLRTIDRNQKDEDQSRKHVEGGEWRGHTRDEVLRQRERDDLLMSRRENMDNPLIKRKRDEEYLRGKADKVDTSHGHRDREDSGRRKRERDDGLHHKREVDTRMRDKADDHLSSKPKDDSWRHRERDERQRLKPHEVMHREREEGRVTVRSGRVTEDKPVGGNGRNRDELKPISYDKDYQEKERRRHTELSRRDRAREDNMSQNKGRGDTSVHDKHSNADGRSSRHEKLNTYVDHPPSADGQQMYREKHRENTSKAKDVKSHDQNNQRLGKRKHDDRHNSHKNEKVYIKESDEQESNNTSSMTLSKKNSHQIHEQREATQQHTTVKKQGEDDPVSDDENQGNRRGRSKLERWTSHKERDYDAINNSQTLSASSRGKKIEGNAVNVAKEDELVKTELSNNAGELDVKGADGGQVSVKMVDDQDRHLDTVAKLKRRSERFKLPMPREKEITSNKKMENEVQLSNNEAGLDSEVKPERPARKRRWTGS</sequence>
<dbReference type="PANTHER" id="PTHR36884">
    <property type="entry name" value="FIP1[III]-LIKE PROTEIN"/>
    <property type="match status" value="1"/>
</dbReference>
<feature type="compositionally biased region" description="Low complexity" evidence="5">
    <location>
        <begin position="200"/>
        <end position="212"/>
    </location>
</feature>
<dbReference type="Pfam" id="PF05182">
    <property type="entry name" value="Fip1"/>
    <property type="match status" value="1"/>
</dbReference>
<feature type="compositionally biased region" description="Basic and acidic residues" evidence="5">
    <location>
        <begin position="1008"/>
        <end position="1179"/>
    </location>
</feature>
<feature type="compositionally biased region" description="Low complexity" evidence="5">
    <location>
        <begin position="30"/>
        <end position="40"/>
    </location>
</feature>
<feature type="compositionally biased region" description="Basic and acidic residues" evidence="5">
    <location>
        <begin position="632"/>
        <end position="651"/>
    </location>
</feature>
<feature type="compositionally biased region" description="Low complexity" evidence="5">
    <location>
        <begin position="352"/>
        <end position="366"/>
    </location>
</feature>
<feature type="compositionally biased region" description="Basic and acidic residues" evidence="5">
    <location>
        <begin position="1297"/>
        <end position="1311"/>
    </location>
</feature>
<feature type="compositionally biased region" description="Basic and acidic residues" evidence="5">
    <location>
        <begin position="1390"/>
        <end position="1406"/>
    </location>
</feature>
<feature type="region of interest" description="Disordered" evidence="5">
    <location>
        <begin position="599"/>
        <end position="1328"/>
    </location>
</feature>
<proteinExistence type="inferred from homology"/>
<evidence type="ECO:0000256" key="4">
    <source>
        <dbReference type="ARBA" id="ARBA00023242"/>
    </source>
</evidence>
<feature type="compositionally biased region" description="Polar residues" evidence="5">
    <location>
        <begin position="1246"/>
        <end position="1256"/>
    </location>
</feature>
<feature type="compositionally biased region" description="Basic and acidic residues" evidence="5">
    <location>
        <begin position="906"/>
        <end position="915"/>
    </location>
</feature>
<comment type="similarity">
    <text evidence="2">Belongs to the FIP1 family.</text>
</comment>
<evidence type="ECO:0000256" key="1">
    <source>
        <dbReference type="ARBA" id="ARBA00004123"/>
    </source>
</evidence>
<feature type="compositionally biased region" description="Basic and acidic residues" evidence="5">
    <location>
        <begin position="856"/>
        <end position="895"/>
    </location>
</feature>
<name>A0A8D7B416_MUSAM</name>
<organism evidence="7">
    <name type="scientific">Musa acuminata subsp. malaccensis</name>
    <name type="common">Wild banana</name>
    <name type="synonym">Musa malaccensis</name>
    <dbReference type="NCBI Taxonomy" id="214687"/>
    <lineage>
        <taxon>Eukaryota</taxon>
        <taxon>Viridiplantae</taxon>
        <taxon>Streptophyta</taxon>
        <taxon>Embryophyta</taxon>
        <taxon>Tracheophyta</taxon>
        <taxon>Spermatophyta</taxon>
        <taxon>Magnoliopsida</taxon>
        <taxon>Liliopsida</taxon>
        <taxon>Zingiberales</taxon>
        <taxon>Musaceae</taxon>
        <taxon>Musa</taxon>
    </lineage>
</organism>
<feature type="region of interest" description="Disordered" evidence="5">
    <location>
        <begin position="1390"/>
        <end position="1435"/>
    </location>
</feature>
<dbReference type="InterPro" id="IPR044976">
    <property type="entry name" value="FIPS5/FIPS3-like"/>
</dbReference>
<feature type="compositionally biased region" description="Polar residues" evidence="5">
    <location>
        <begin position="704"/>
        <end position="718"/>
    </location>
</feature>
<feature type="compositionally biased region" description="Basic and acidic residues" evidence="5">
    <location>
        <begin position="1195"/>
        <end position="1215"/>
    </location>
</feature>
<feature type="compositionally biased region" description="Basic and acidic residues" evidence="5">
    <location>
        <begin position="922"/>
        <end position="1000"/>
    </location>
</feature>
<feature type="region of interest" description="Disordered" evidence="5">
    <location>
        <begin position="352"/>
        <end position="385"/>
    </location>
</feature>
<reference evidence="7" key="1">
    <citation type="submission" date="2021-03" db="EMBL/GenBank/DDBJ databases">
        <authorList>
            <consortium name="Genoscope - CEA"/>
            <person name="William W."/>
        </authorList>
    </citation>
    <scope>NUCLEOTIDE SEQUENCE</scope>
    <source>
        <strain evidence="7">Doubled-haploid Pahang</strain>
    </source>
</reference>
<feature type="domain" description="Pre-mRNA polyadenylation factor Fip1" evidence="6">
    <location>
        <begin position="429"/>
        <end position="467"/>
    </location>
</feature>
<dbReference type="GO" id="GO:0005634">
    <property type="term" value="C:nucleus"/>
    <property type="evidence" value="ECO:0007669"/>
    <property type="project" value="UniProtKB-SubCell"/>
</dbReference>
<keyword evidence="4" id="KW-0539">Nucleus</keyword>
<feature type="region of interest" description="Disordered" evidence="5">
    <location>
        <begin position="21"/>
        <end position="253"/>
    </location>
</feature>
<feature type="compositionally biased region" description="Polar residues" evidence="5">
    <location>
        <begin position="1313"/>
        <end position="1323"/>
    </location>
</feature>
<gene>
    <name evidence="7" type="ORF">GSMUA_26080.1</name>
</gene>
<evidence type="ECO:0000256" key="5">
    <source>
        <dbReference type="SAM" id="MobiDB-lite"/>
    </source>
</evidence>
<dbReference type="InterPro" id="IPR007854">
    <property type="entry name" value="Fip1_dom"/>
</dbReference>
<comment type="subcellular location">
    <subcellularLocation>
        <location evidence="1">Nucleus</location>
    </subcellularLocation>
</comment>
<dbReference type="GO" id="GO:0006397">
    <property type="term" value="P:mRNA processing"/>
    <property type="evidence" value="ECO:0007669"/>
    <property type="project" value="UniProtKB-KW"/>
</dbReference>
<protein>
    <submittedName>
        <fullName evidence="7">(wild Malaysian banana) hypothetical protein</fullName>
    </submittedName>
</protein>
<evidence type="ECO:0000259" key="6">
    <source>
        <dbReference type="Pfam" id="PF05182"/>
    </source>
</evidence>
<feature type="compositionally biased region" description="Basic and acidic residues" evidence="5">
    <location>
        <begin position="1226"/>
        <end position="1241"/>
    </location>
</feature>
<evidence type="ECO:0000313" key="7">
    <source>
        <dbReference type="EMBL" id="CAG1858030.1"/>
    </source>
</evidence>
<evidence type="ECO:0000256" key="2">
    <source>
        <dbReference type="ARBA" id="ARBA00007459"/>
    </source>
</evidence>
<accession>A0A8D7B416</accession>
<evidence type="ECO:0000256" key="3">
    <source>
        <dbReference type="ARBA" id="ARBA00022664"/>
    </source>
</evidence>
<dbReference type="PANTHER" id="PTHR36884:SF1">
    <property type="entry name" value="FIP1[V]-LIKE PROTEIN"/>
    <property type="match status" value="1"/>
</dbReference>
<feature type="compositionally biased region" description="Polar residues" evidence="5">
    <location>
        <begin position="726"/>
        <end position="738"/>
    </location>
</feature>
<feature type="compositionally biased region" description="Acidic residues" evidence="5">
    <location>
        <begin position="226"/>
        <end position="236"/>
    </location>
</feature>
<feature type="compositionally biased region" description="Basic and acidic residues" evidence="5">
    <location>
        <begin position="744"/>
        <end position="763"/>
    </location>
</feature>
<keyword evidence="3" id="KW-0507">mRNA processing</keyword>
<feature type="compositionally biased region" description="Basic and acidic residues" evidence="5">
    <location>
        <begin position="825"/>
        <end position="838"/>
    </location>
</feature>
<feature type="compositionally biased region" description="Basic and acidic residues" evidence="5">
    <location>
        <begin position="57"/>
        <end position="67"/>
    </location>
</feature>
<feature type="compositionally biased region" description="Basic and acidic residues" evidence="5">
    <location>
        <begin position="138"/>
        <end position="170"/>
    </location>
</feature>
<dbReference type="EMBL" id="HG996473">
    <property type="protein sequence ID" value="CAG1858030.1"/>
    <property type="molecule type" value="Genomic_DNA"/>
</dbReference>
<feature type="compositionally biased region" description="Basic and acidic residues" evidence="5">
    <location>
        <begin position="599"/>
        <end position="618"/>
    </location>
</feature>